<dbReference type="STRING" id="1322246.BN4_12803"/>
<dbReference type="Proteomes" id="UP000011724">
    <property type="component" value="Chromosome"/>
</dbReference>
<dbReference type="PATRIC" id="fig|879567.3.peg.3010"/>
<evidence type="ECO:0000313" key="2">
    <source>
        <dbReference type="Proteomes" id="UP000011724"/>
    </source>
</evidence>
<reference evidence="1 2" key="1">
    <citation type="journal article" date="2013" name="PLoS ONE">
        <title>The first genomic and proteomic characterization of a deep-sea sulfate reducer: insights into the piezophilic lifestyle of Desulfovibrio piezophilus.</title>
        <authorList>
            <person name="Pradel N."/>
            <person name="Ji B."/>
            <person name="Gimenez G."/>
            <person name="Talla E."/>
            <person name="Lenoble P."/>
            <person name="Garel M."/>
            <person name="Tamburini C."/>
            <person name="Fourquet P."/>
            <person name="Lebrun R."/>
            <person name="Bertin P."/>
            <person name="Denis Y."/>
            <person name="Pophillat M."/>
            <person name="Barbe V."/>
            <person name="Ollivier B."/>
            <person name="Dolla A."/>
        </authorList>
    </citation>
    <scope>NUCLEOTIDE SEQUENCE [LARGE SCALE GENOMIC DNA]</scope>
    <source>
        <strain evidence="2">DSM 10523 / SB164P1</strain>
    </source>
</reference>
<accession>M1WKR0</accession>
<sequence>MGKRLEITIFGMFQKVGALYLFRKSIQSGVNAYGKRKWHDLVRDIALGLLPVKKLRQVSQVVGQPLKPVYQVQGISMQGREFGLEFFHGGQFLPMTFMEGGGRDIQVAGLMRQCCRGDMLGVFSAQREGALNFRWDDVDEVNPEEVALVYDDVSELLGRKRSCEIALDMTWKGRNGKCRGMDSAQKFLGHKHAFHMTK</sequence>
<dbReference type="HOGENOM" id="CLU_1376234_0_0_7"/>
<proteinExistence type="predicted"/>
<dbReference type="EMBL" id="FO203427">
    <property type="protein sequence ID" value="CCH50036.1"/>
    <property type="molecule type" value="Genomic_DNA"/>
</dbReference>
<keyword evidence="2" id="KW-1185">Reference proteome</keyword>
<organism evidence="1 2">
    <name type="scientific">Pseudodesulfovibrio piezophilus (strain DSM 21447 / JCM 15486 / C1TLV30)</name>
    <name type="common">Desulfovibrio piezophilus</name>
    <dbReference type="NCBI Taxonomy" id="1322246"/>
    <lineage>
        <taxon>Bacteria</taxon>
        <taxon>Pseudomonadati</taxon>
        <taxon>Thermodesulfobacteriota</taxon>
        <taxon>Desulfovibrionia</taxon>
        <taxon>Desulfovibrionales</taxon>
        <taxon>Desulfovibrionaceae</taxon>
    </lineage>
</organism>
<gene>
    <name evidence="1" type="ordered locus">BN4_12803</name>
</gene>
<dbReference type="OrthoDB" id="5455668at2"/>
<protein>
    <submittedName>
        <fullName evidence="1">Uncharacterized protein</fullName>
    </submittedName>
</protein>
<dbReference type="BioCyc" id="DPIE1322246:BN4_RS14090-MONOMER"/>
<dbReference type="AlphaFoldDB" id="M1WKR0"/>
<dbReference type="KEGG" id="dpi:BN4_12803"/>
<dbReference type="eggNOG" id="ENOG50319FD">
    <property type="taxonomic scope" value="Bacteria"/>
</dbReference>
<dbReference type="RefSeq" id="WP_015416078.1">
    <property type="nucleotide sequence ID" value="NC_020409.1"/>
</dbReference>
<evidence type="ECO:0000313" key="1">
    <source>
        <dbReference type="EMBL" id="CCH50036.1"/>
    </source>
</evidence>
<name>M1WKR0_PSEP2</name>
<reference evidence="2" key="2">
    <citation type="journal article" date="2013" name="Stand. Genomic Sci.">
        <title>Complete genome sequence of Desulfocapsa sulfexigens, a marine deltaproteobacterium specialized in disproportionating inorganic sulfur compounds.</title>
        <authorList>
            <person name="Finster K.W."/>
            <person name="Kjeldsen K.U."/>
            <person name="Kube M."/>
            <person name="Reinhardt R."/>
            <person name="Mussmann M."/>
            <person name="Amann R."/>
            <person name="Schreiber L."/>
        </authorList>
    </citation>
    <scope>NUCLEOTIDE SEQUENCE [LARGE SCALE GENOMIC DNA]</scope>
    <source>
        <strain evidence="2">DSM 10523 / SB164P1</strain>
    </source>
</reference>